<feature type="region of interest" description="Disordered" evidence="1">
    <location>
        <begin position="1"/>
        <end position="57"/>
    </location>
</feature>
<evidence type="ECO:0000256" key="1">
    <source>
        <dbReference type="SAM" id="MobiDB-lite"/>
    </source>
</evidence>
<feature type="compositionally biased region" description="Basic and acidic residues" evidence="1">
    <location>
        <begin position="47"/>
        <end position="57"/>
    </location>
</feature>
<dbReference type="EnsemblPlants" id="KEH28972">
    <property type="protein sequence ID" value="KEH28972"/>
    <property type="gene ID" value="MTR_4g019690"/>
</dbReference>
<proteinExistence type="predicted"/>
<gene>
    <name evidence="4" type="primary">25491527</name>
    <name evidence="2" type="ordered locus">MTR_4g019690</name>
    <name evidence="3" type="ORF">MtrunA17_Chr4g0008721</name>
</gene>
<protein>
    <submittedName>
        <fullName evidence="2">Plant/T7H20-70 protein</fullName>
    </submittedName>
</protein>
<reference evidence="6" key="4">
    <citation type="journal article" date="2018" name="Nat. Plants">
        <title>Whole-genome landscape of Medicago truncatula symbiotic genes.</title>
        <authorList>
            <person name="Pecrix Y."/>
            <person name="Staton S.E."/>
            <person name="Sallet E."/>
            <person name="Lelandais-Briere C."/>
            <person name="Moreau S."/>
            <person name="Carrere S."/>
            <person name="Blein T."/>
            <person name="Jardinaud M.F."/>
            <person name="Latrasse D."/>
            <person name="Zouine M."/>
            <person name="Zahm M."/>
            <person name="Kreplak J."/>
            <person name="Mayjonade B."/>
            <person name="Satge C."/>
            <person name="Perez M."/>
            <person name="Cauet S."/>
            <person name="Marande W."/>
            <person name="Chantry-Darmon C."/>
            <person name="Lopez-Roques C."/>
            <person name="Bouchez O."/>
            <person name="Berard A."/>
            <person name="Debelle F."/>
            <person name="Munos S."/>
            <person name="Bendahmane A."/>
            <person name="Berges H."/>
            <person name="Niebel A."/>
            <person name="Buitink J."/>
            <person name="Frugier F."/>
            <person name="Benhamed M."/>
            <person name="Crespi M."/>
            <person name="Gouzy J."/>
            <person name="Gamas P."/>
        </authorList>
    </citation>
    <scope>NUCLEOTIDE SEQUENCE [LARGE SCALE GENOMIC DNA]</scope>
    <source>
        <strain evidence="6">cv. Jemalong A17</strain>
    </source>
</reference>
<name>A0A072UH25_MEDTR</name>
<organism evidence="2 5">
    <name type="scientific">Medicago truncatula</name>
    <name type="common">Barrel medic</name>
    <name type="synonym">Medicago tribuloides</name>
    <dbReference type="NCBI Taxonomy" id="3880"/>
    <lineage>
        <taxon>Eukaryota</taxon>
        <taxon>Viridiplantae</taxon>
        <taxon>Streptophyta</taxon>
        <taxon>Embryophyta</taxon>
        <taxon>Tracheophyta</taxon>
        <taxon>Spermatophyta</taxon>
        <taxon>Magnoliopsida</taxon>
        <taxon>eudicotyledons</taxon>
        <taxon>Gunneridae</taxon>
        <taxon>Pentapetalae</taxon>
        <taxon>rosids</taxon>
        <taxon>fabids</taxon>
        <taxon>Fabales</taxon>
        <taxon>Fabaceae</taxon>
        <taxon>Papilionoideae</taxon>
        <taxon>50 kb inversion clade</taxon>
        <taxon>NPAAA clade</taxon>
        <taxon>Hologalegina</taxon>
        <taxon>IRL clade</taxon>
        <taxon>Trifolieae</taxon>
        <taxon>Medicago</taxon>
    </lineage>
</organism>
<sequence length="151" mass="16682">MEGKNNQNDSSSFVSELFGSKKTHPSSSSGVFGSLVSSQSPNVLGKDSIRTEVSEKSIKEQWDSILGVRTHDDFSKVYGGESQKSSIYYQDQRIGPCNLSSSIFYGGQDIIYPAQSSQNERKKKSLSKKDGEEDDLGIATRGDWWKGGLHY</sequence>
<reference evidence="4" key="3">
    <citation type="submission" date="2015-04" db="UniProtKB">
        <authorList>
            <consortium name="EnsemblPlants"/>
        </authorList>
    </citation>
    <scope>IDENTIFICATION</scope>
    <source>
        <strain evidence="4">cv. Jemalong A17</strain>
    </source>
</reference>
<reference evidence="2 5" key="1">
    <citation type="journal article" date="2011" name="Nature">
        <title>The Medicago genome provides insight into the evolution of rhizobial symbioses.</title>
        <authorList>
            <person name="Young N.D."/>
            <person name="Debelle F."/>
            <person name="Oldroyd G.E."/>
            <person name="Geurts R."/>
            <person name="Cannon S.B."/>
            <person name="Udvardi M.K."/>
            <person name="Benedito V.A."/>
            <person name="Mayer K.F."/>
            <person name="Gouzy J."/>
            <person name="Schoof H."/>
            <person name="Van de Peer Y."/>
            <person name="Proost S."/>
            <person name="Cook D.R."/>
            <person name="Meyers B.C."/>
            <person name="Spannagl M."/>
            <person name="Cheung F."/>
            <person name="De Mita S."/>
            <person name="Krishnakumar V."/>
            <person name="Gundlach H."/>
            <person name="Zhou S."/>
            <person name="Mudge J."/>
            <person name="Bharti A.K."/>
            <person name="Murray J.D."/>
            <person name="Naoumkina M.A."/>
            <person name="Rosen B."/>
            <person name="Silverstein K.A."/>
            <person name="Tang H."/>
            <person name="Rombauts S."/>
            <person name="Zhao P.X."/>
            <person name="Zhou P."/>
            <person name="Barbe V."/>
            <person name="Bardou P."/>
            <person name="Bechner M."/>
            <person name="Bellec A."/>
            <person name="Berger A."/>
            <person name="Berges H."/>
            <person name="Bidwell S."/>
            <person name="Bisseling T."/>
            <person name="Choisne N."/>
            <person name="Couloux A."/>
            <person name="Denny R."/>
            <person name="Deshpande S."/>
            <person name="Dai X."/>
            <person name="Doyle J.J."/>
            <person name="Dudez A.M."/>
            <person name="Farmer A.D."/>
            <person name="Fouteau S."/>
            <person name="Franken C."/>
            <person name="Gibelin C."/>
            <person name="Gish J."/>
            <person name="Goldstein S."/>
            <person name="Gonzalez A.J."/>
            <person name="Green P.J."/>
            <person name="Hallab A."/>
            <person name="Hartog M."/>
            <person name="Hua A."/>
            <person name="Humphray S.J."/>
            <person name="Jeong D.H."/>
            <person name="Jing Y."/>
            <person name="Jocker A."/>
            <person name="Kenton S.M."/>
            <person name="Kim D.J."/>
            <person name="Klee K."/>
            <person name="Lai H."/>
            <person name="Lang C."/>
            <person name="Lin S."/>
            <person name="Macmil S.L."/>
            <person name="Magdelenat G."/>
            <person name="Matthews L."/>
            <person name="McCorrison J."/>
            <person name="Monaghan E.L."/>
            <person name="Mun J.H."/>
            <person name="Najar F.Z."/>
            <person name="Nicholson C."/>
            <person name="Noirot C."/>
            <person name="O'Bleness M."/>
            <person name="Paule C.R."/>
            <person name="Poulain J."/>
            <person name="Prion F."/>
            <person name="Qin B."/>
            <person name="Qu C."/>
            <person name="Retzel E.F."/>
            <person name="Riddle C."/>
            <person name="Sallet E."/>
            <person name="Samain S."/>
            <person name="Samson N."/>
            <person name="Sanders I."/>
            <person name="Saurat O."/>
            <person name="Scarpelli C."/>
            <person name="Schiex T."/>
            <person name="Segurens B."/>
            <person name="Severin A.J."/>
            <person name="Sherrier D.J."/>
            <person name="Shi R."/>
            <person name="Sims S."/>
            <person name="Singer S.R."/>
            <person name="Sinharoy S."/>
            <person name="Sterck L."/>
            <person name="Viollet A."/>
            <person name="Wang B.B."/>
            <person name="Wang K."/>
            <person name="Wang M."/>
            <person name="Wang X."/>
            <person name="Warfsmann J."/>
            <person name="Weissenbach J."/>
            <person name="White D.D."/>
            <person name="White J.D."/>
            <person name="Wiley G.B."/>
            <person name="Wincker P."/>
            <person name="Xing Y."/>
            <person name="Yang L."/>
            <person name="Yao Z."/>
            <person name="Ying F."/>
            <person name="Zhai J."/>
            <person name="Zhou L."/>
            <person name="Zuber A."/>
            <person name="Denarie J."/>
            <person name="Dixon R.A."/>
            <person name="May G.D."/>
            <person name="Schwartz D.C."/>
            <person name="Rogers J."/>
            <person name="Quetier F."/>
            <person name="Town C.D."/>
            <person name="Roe B.A."/>
        </authorList>
    </citation>
    <scope>NUCLEOTIDE SEQUENCE [LARGE SCALE GENOMIC DNA]</scope>
    <source>
        <strain evidence="2">A17</strain>
        <strain evidence="4 5">cv. Jemalong A17</strain>
    </source>
</reference>
<dbReference type="Gramene" id="rna20996">
    <property type="protein sequence ID" value="RHN59015.1"/>
    <property type="gene ID" value="gene20996"/>
</dbReference>
<dbReference type="Proteomes" id="UP000002051">
    <property type="component" value="Chromosome 4"/>
</dbReference>
<feature type="compositionally biased region" description="Low complexity" evidence="1">
    <location>
        <begin position="26"/>
        <end position="40"/>
    </location>
</feature>
<keyword evidence="5" id="KW-1185">Reference proteome</keyword>
<accession>A0A072UH25</accession>
<dbReference type="KEGG" id="mtr:25491527"/>
<dbReference type="EMBL" id="PSQE01000004">
    <property type="protein sequence ID" value="RHN59015.1"/>
    <property type="molecule type" value="Genomic_DNA"/>
</dbReference>
<feature type="region of interest" description="Disordered" evidence="1">
    <location>
        <begin position="115"/>
        <end position="151"/>
    </location>
</feature>
<reference evidence="2 5" key="2">
    <citation type="journal article" date="2014" name="BMC Genomics">
        <title>An improved genome release (version Mt4.0) for the model legume Medicago truncatula.</title>
        <authorList>
            <person name="Tang H."/>
            <person name="Krishnakumar V."/>
            <person name="Bidwell S."/>
            <person name="Rosen B."/>
            <person name="Chan A."/>
            <person name="Zhou S."/>
            <person name="Gentzbittel L."/>
            <person name="Childs K.L."/>
            <person name="Yandell M."/>
            <person name="Gundlach H."/>
            <person name="Mayer K.F."/>
            <person name="Schwartz D.C."/>
            <person name="Town C.D."/>
        </authorList>
    </citation>
    <scope>GENOME REANNOTATION</scope>
    <source>
        <strain evidence="2">A17</strain>
        <strain evidence="4 5">cv. Jemalong A17</strain>
    </source>
</reference>
<evidence type="ECO:0000313" key="4">
    <source>
        <dbReference type="EnsemblPlants" id="KEH28972"/>
    </source>
</evidence>
<dbReference type="PANTHER" id="PTHR33738">
    <property type="entry name" value="EMB|CAB82975.1"/>
    <property type="match status" value="1"/>
</dbReference>
<dbReference type="AlphaFoldDB" id="A0A072UH25"/>
<dbReference type="OrthoDB" id="1423981at2759"/>
<evidence type="ECO:0000313" key="2">
    <source>
        <dbReference type="EMBL" id="KEH28972.1"/>
    </source>
</evidence>
<evidence type="ECO:0000313" key="5">
    <source>
        <dbReference type="Proteomes" id="UP000002051"/>
    </source>
</evidence>
<dbReference type="PANTHER" id="PTHR33738:SF1">
    <property type="entry name" value="PLANT_T7H20-70 PROTEIN"/>
    <property type="match status" value="1"/>
</dbReference>
<dbReference type="HOGENOM" id="CLU_107362_1_1_1"/>
<reference evidence="3" key="5">
    <citation type="journal article" date="2018" name="Nat. Plants">
        <title>Whole-genome landscape of Medicago truncatula symbiotic genes.</title>
        <authorList>
            <person name="Pecrix Y."/>
            <person name="Gamas P."/>
            <person name="Carrere S."/>
        </authorList>
    </citation>
    <scope>NUCLEOTIDE SEQUENCE</scope>
    <source>
        <tissue evidence="3">Leaves</tissue>
    </source>
</reference>
<evidence type="ECO:0000313" key="3">
    <source>
        <dbReference type="EMBL" id="RHN59015.1"/>
    </source>
</evidence>
<feature type="compositionally biased region" description="Polar residues" evidence="1">
    <location>
        <begin position="1"/>
        <end position="14"/>
    </location>
</feature>
<dbReference type="EMBL" id="CM001220">
    <property type="protein sequence ID" value="KEH28972.1"/>
    <property type="molecule type" value="Genomic_DNA"/>
</dbReference>
<evidence type="ECO:0000313" key="6">
    <source>
        <dbReference type="Proteomes" id="UP000265566"/>
    </source>
</evidence>
<dbReference type="Proteomes" id="UP000265566">
    <property type="component" value="Chromosome 4"/>
</dbReference>